<dbReference type="EC" id="1.2.1.-" evidence="2"/>
<name>A0A6J4VAV9_9BACT</name>
<feature type="non-terminal residue" evidence="2">
    <location>
        <position position="348"/>
    </location>
</feature>
<feature type="region of interest" description="Disordered" evidence="1">
    <location>
        <begin position="1"/>
        <end position="348"/>
    </location>
</feature>
<dbReference type="AlphaFoldDB" id="A0A6J4VAV9"/>
<dbReference type="EMBL" id="CADCWG010000230">
    <property type="protein sequence ID" value="CAA9569153.1"/>
    <property type="molecule type" value="Genomic_DNA"/>
</dbReference>
<evidence type="ECO:0000256" key="1">
    <source>
        <dbReference type="SAM" id="MobiDB-lite"/>
    </source>
</evidence>
<proteinExistence type="predicted"/>
<feature type="compositionally biased region" description="Basic and acidic residues" evidence="1">
    <location>
        <begin position="310"/>
        <end position="320"/>
    </location>
</feature>
<evidence type="ECO:0000313" key="2">
    <source>
        <dbReference type="EMBL" id="CAA9569153.1"/>
    </source>
</evidence>
<feature type="compositionally biased region" description="Basic and acidic residues" evidence="1">
    <location>
        <begin position="227"/>
        <end position="243"/>
    </location>
</feature>
<gene>
    <name evidence="2" type="ORF">AVDCRST_MAG49-3415</name>
</gene>
<organism evidence="2">
    <name type="scientific">uncultured Thermomicrobiales bacterium</name>
    <dbReference type="NCBI Taxonomy" id="1645740"/>
    <lineage>
        <taxon>Bacteria</taxon>
        <taxon>Pseudomonadati</taxon>
        <taxon>Thermomicrobiota</taxon>
        <taxon>Thermomicrobia</taxon>
        <taxon>Thermomicrobiales</taxon>
        <taxon>environmental samples</taxon>
    </lineage>
</organism>
<protein>
    <submittedName>
        <fullName evidence="2">N-acetyl-gamma-aminoadipyl-phosphate reductase</fullName>
        <ecNumber evidence="2">1.2.1.-</ecNumber>
    </submittedName>
</protein>
<keyword evidence="2" id="KW-0560">Oxidoreductase</keyword>
<accession>A0A6J4VAV9</accession>
<sequence>GRRLRRRRIRLRRGGACAAPPRPPGGGREAGHVRAPRRQVRALGAPQPAQADRPQVRLDRQARPLRRALRGAATRRGDGQDGHAARAREDDRRPQRRLPAAGPRGVPQVVRGPPRRAGAPSRVRLRHPRTAPRRDPRGRRHLQRRLHGDDRDPRPLPALPGRRGRHVGAGLHRGQDRLVRLGRGARTRLPPPRAQRRRPLLQADRAPPQRRDRPGAHRRRCRPAGRLQRDGDRRGAGHPDHLARHAQGSAHRQGGLGDLPGRLQGRAVHADRQGGRRHPPLPRAEDPLGQQLVRRRLRARPRQQAPGGDGRARQPDEGRRGPGRPGLQHPLRSGRDDRSHLPRPAPDL</sequence>
<dbReference type="GO" id="GO:0016491">
    <property type="term" value="F:oxidoreductase activity"/>
    <property type="evidence" value="ECO:0007669"/>
    <property type="project" value="UniProtKB-KW"/>
</dbReference>
<feature type="compositionally biased region" description="Basic residues" evidence="1">
    <location>
        <begin position="123"/>
        <end position="145"/>
    </location>
</feature>
<feature type="non-terminal residue" evidence="2">
    <location>
        <position position="1"/>
    </location>
</feature>
<feature type="compositionally biased region" description="Basic residues" evidence="1">
    <location>
        <begin position="1"/>
        <end position="13"/>
    </location>
</feature>
<feature type="compositionally biased region" description="Low complexity" evidence="1">
    <location>
        <begin position="101"/>
        <end position="122"/>
    </location>
</feature>
<reference evidence="2" key="1">
    <citation type="submission" date="2020-02" db="EMBL/GenBank/DDBJ databases">
        <authorList>
            <person name="Meier V. D."/>
        </authorList>
    </citation>
    <scope>NUCLEOTIDE SEQUENCE</scope>
    <source>
        <strain evidence="2">AVDCRST_MAG49</strain>
    </source>
</reference>
<feature type="compositionally biased region" description="Basic and acidic residues" evidence="1">
    <location>
        <begin position="75"/>
        <end position="93"/>
    </location>
</feature>